<keyword evidence="3" id="KW-1185">Reference proteome</keyword>
<organism evidence="2 3">
    <name type="scientific">Ectocarpus siliculosus</name>
    <name type="common">Brown alga</name>
    <name type="synonym">Conferva siliculosa</name>
    <dbReference type="NCBI Taxonomy" id="2880"/>
    <lineage>
        <taxon>Eukaryota</taxon>
        <taxon>Sar</taxon>
        <taxon>Stramenopiles</taxon>
        <taxon>Ochrophyta</taxon>
        <taxon>PX clade</taxon>
        <taxon>Phaeophyceae</taxon>
        <taxon>Ectocarpales</taxon>
        <taxon>Ectocarpaceae</taxon>
        <taxon>Ectocarpus</taxon>
    </lineage>
</organism>
<protein>
    <submittedName>
        <fullName evidence="2">Uncharacterized protein</fullName>
    </submittedName>
</protein>
<sequence length="850" mass="92573">MGWGVHSGIGDDENGADDECLPTLRTHSLDGVVVPDSVLKEWRRRKGLGAPAEQAVQQSAVAKGGGTEVAIGGRFSSPASPRPGATLSRCLRRIKKMAPLDERGMWLLNNLLSQTRVEDQEELCWSVQDKLSKRKGALIRSKDRLKLECDRRCVFTRATNEVRTTSAMTAQANRCNILATVVKEHQNARRSNDQSRRHRQPPDNTNSAANTAPLAPPSTTADRRKEKGALRGKEVAKEKEVAREIISLNEKEGSNDRRVSKAEGRGSPPEYPSSILLSINMAKMRSSGEMVAAGGDATLPRRAGRTRPNRTRNAPFARHGGLLQVAASEECVVPPASSSLHGRDVPALAEGAPVAVGKTRGGRYQKKKPMGRVGRLGLPSISERYGTSVMENWVQSPVALKLERPRCKSVAIAHLDQPAYREYMEAVIRVRAAQTRRRWQQSTRDDTDGVGQGVTGCWKGTTNDCGIILTTQQEGKTTLGCSSHLCHVEPRAFNSQNPPKISLPTSCSNLGGGGKGMFGRTSCEIEKRLHHGEDDERGEFGRARLRTLTKTTSHAPGHGSDISKIATADEILTSEGLGLRSKGARKVFKQTQRLLEALRTPSESCQYDPETGARRNCGGGNIGGHSSVVVHYHQSHSGSGPATVGDRLHRGGGGDPGGDAKVTDPKFSDSGMWRAPRGNRSARLKEVLDCVAPPHTVRIECEIILHESLSRAGDRREGNGGTSGGGGSGTWDDFVFAWECLGDGILAGRALSGYWEHAHQDGSDHTPTNGRLQRAADDLLSDGLMRALLSTRCYRPPGRDQLFVEWLDELLEVVRTHVRRACLRVPVQHGLTAGLEWFQEWKVDYHQIQG</sequence>
<feature type="region of interest" description="Disordered" evidence="1">
    <location>
        <begin position="1"/>
        <end position="22"/>
    </location>
</feature>
<proteinExistence type="predicted"/>
<dbReference type="EMBL" id="FN647682">
    <property type="protein sequence ID" value="CBN76544.1"/>
    <property type="molecule type" value="Genomic_DNA"/>
</dbReference>
<dbReference type="OrthoDB" id="10385685at2759"/>
<evidence type="ECO:0000313" key="3">
    <source>
        <dbReference type="Proteomes" id="UP000002630"/>
    </source>
</evidence>
<dbReference type="EMBL" id="FN649726">
    <property type="protein sequence ID" value="CBN76544.1"/>
    <property type="molecule type" value="Genomic_DNA"/>
</dbReference>
<gene>
    <name evidence="2" type="ORF">Esi_0000_0220</name>
</gene>
<feature type="compositionally biased region" description="Acidic residues" evidence="1">
    <location>
        <begin position="10"/>
        <end position="20"/>
    </location>
</feature>
<evidence type="ECO:0000256" key="1">
    <source>
        <dbReference type="SAM" id="MobiDB-lite"/>
    </source>
</evidence>
<reference evidence="2 3" key="1">
    <citation type="journal article" date="2010" name="Nature">
        <title>The Ectocarpus genome and the independent evolution of multicellularity in brown algae.</title>
        <authorList>
            <person name="Cock J.M."/>
            <person name="Sterck L."/>
            <person name="Rouze P."/>
            <person name="Scornet D."/>
            <person name="Allen A.E."/>
            <person name="Amoutzias G."/>
            <person name="Anthouard V."/>
            <person name="Artiguenave F."/>
            <person name="Aury J.M."/>
            <person name="Badger J.H."/>
            <person name="Beszteri B."/>
            <person name="Billiau K."/>
            <person name="Bonnet E."/>
            <person name="Bothwell J.H."/>
            <person name="Bowler C."/>
            <person name="Boyen C."/>
            <person name="Brownlee C."/>
            <person name="Carrano C.J."/>
            <person name="Charrier B."/>
            <person name="Cho G.Y."/>
            <person name="Coelho S.M."/>
            <person name="Collen J."/>
            <person name="Corre E."/>
            <person name="Da Silva C."/>
            <person name="Delage L."/>
            <person name="Delaroque N."/>
            <person name="Dittami S.M."/>
            <person name="Doulbeau S."/>
            <person name="Elias M."/>
            <person name="Farnham G."/>
            <person name="Gachon C.M."/>
            <person name="Gschloessl B."/>
            <person name="Heesch S."/>
            <person name="Jabbari K."/>
            <person name="Jubin C."/>
            <person name="Kawai H."/>
            <person name="Kimura K."/>
            <person name="Kloareg B."/>
            <person name="Kupper F.C."/>
            <person name="Lang D."/>
            <person name="Le Bail A."/>
            <person name="Leblanc C."/>
            <person name="Lerouge P."/>
            <person name="Lohr M."/>
            <person name="Lopez P.J."/>
            <person name="Martens C."/>
            <person name="Maumus F."/>
            <person name="Michel G."/>
            <person name="Miranda-Saavedra D."/>
            <person name="Morales J."/>
            <person name="Moreau H."/>
            <person name="Motomura T."/>
            <person name="Nagasato C."/>
            <person name="Napoli C.A."/>
            <person name="Nelson D.R."/>
            <person name="Nyvall-Collen P."/>
            <person name="Peters A.F."/>
            <person name="Pommier C."/>
            <person name="Potin P."/>
            <person name="Poulain J."/>
            <person name="Quesneville H."/>
            <person name="Read B."/>
            <person name="Rensing S.A."/>
            <person name="Ritter A."/>
            <person name="Rousvoal S."/>
            <person name="Samanta M."/>
            <person name="Samson G."/>
            <person name="Schroeder D.C."/>
            <person name="Segurens B."/>
            <person name="Strittmatter M."/>
            <person name="Tonon T."/>
            <person name="Tregear J.W."/>
            <person name="Valentin K."/>
            <person name="von Dassow P."/>
            <person name="Yamagishi T."/>
            <person name="Van de Peer Y."/>
            <person name="Wincker P."/>
        </authorList>
    </citation>
    <scope>NUCLEOTIDE SEQUENCE [LARGE SCALE GENOMIC DNA]</scope>
    <source>
        <strain evidence="3">Ec32 / CCAP1310/4</strain>
    </source>
</reference>
<evidence type="ECO:0000313" key="2">
    <source>
        <dbReference type="EMBL" id="CBN76544.1"/>
    </source>
</evidence>
<feature type="region of interest" description="Disordered" evidence="1">
    <location>
        <begin position="650"/>
        <end position="675"/>
    </location>
</feature>
<name>D8LB35_ECTSI</name>
<dbReference type="InParanoid" id="D8LB35"/>
<feature type="region of interest" description="Disordered" evidence="1">
    <location>
        <begin position="185"/>
        <end position="273"/>
    </location>
</feature>
<dbReference type="AlphaFoldDB" id="D8LB35"/>
<feature type="compositionally biased region" description="Basic and acidic residues" evidence="1">
    <location>
        <begin position="185"/>
        <end position="195"/>
    </location>
</feature>
<accession>D8LB35</accession>
<dbReference type="Proteomes" id="UP000002630">
    <property type="component" value="Linkage Group LG01"/>
</dbReference>
<feature type="compositionally biased region" description="Basic and acidic residues" evidence="1">
    <location>
        <begin position="221"/>
        <end position="264"/>
    </location>
</feature>